<keyword evidence="2 3" id="KW-0143">Chaperone</keyword>
<feature type="region of interest" description="Disordered" evidence="5">
    <location>
        <begin position="1"/>
        <end position="21"/>
    </location>
</feature>
<feature type="compositionally biased region" description="Basic and acidic residues" evidence="5">
    <location>
        <begin position="1"/>
        <end position="14"/>
    </location>
</feature>
<keyword evidence="3" id="KW-0346">Stress response</keyword>
<sequence length="183" mass="20960">MSNKDTKDIEKEQVEANEVETAAAAEEQEVIELSVEEKLQEEVKQEKDKFLRLFAEFENYKKRTSRERIELFSTASEDVMKTLLPVLDDFERALSHIEEDKEAEELRKGVLLIYQKLVNTLDQKGLKPIVVEKGEAFNADNHEAITQIPAPTEDLKGKVIDVVEKGYKLGEKVIRFPKVVIGQ</sequence>
<dbReference type="Pfam" id="PF01025">
    <property type="entry name" value="GrpE"/>
    <property type="match status" value="1"/>
</dbReference>
<comment type="subunit">
    <text evidence="3">Homodimer.</text>
</comment>
<dbReference type="InterPro" id="IPR000740">
    <property type="entry name" value="GrpE"/>
</dbReference>
<organism evidence="6 7">
    <name type="scientific">Algibacter miyuki</name>
    <dbReference type="NCBI Taxonomy" id="1306933"/>
    <lineage>
        <taxon>Bacteria</taxon>
        <taxon>Pseudomonadati</taxon>
        <taxon>Bacteroidota</taxon>
        <taxon>Flavobacteriia</taxon>
        <taxon>Flavobacteriales</taxon>
        <taxon>Flavobacteriaceae</taxon>
        <taxon>Algibacter</taxon>
    </lineage>
</organism>
<dbReference type="PANTHER" id="PTHR21237">
    <property type="entry name" value="GRPE PROTEIN"/>
    <property type="match status" value="1"/>
</dbReference>
<dbReference type="SUPFAM" id="SSF58014">
    <property type="entry name" value="Coiled-coil domain of nucleotide exchange factor GrpE"/>
    <property type="match status" value="1"/>
</dbReference>
<comment type="subcellular location">
    <subcellularLocation>
        <location evidence="3">Cytoplasm</location>
    </subcellularLocation>
</comment>
<dbReference type="Gene3D" id="3.90.20.20">
    <property type="match status" value="1"/>
</dbReference>
<evidence type="ECO:0000313" key="6">
    <source>
        <dbReference type="EMBL" id="MFB9105846.1"/>
    </source>
</evidence>
<dbReference type="PANTHER" id="PTHR21237:SF23">
    <property type="entry name" value="GRPE PROTEIN HOMOLOG, MITOCHONDRIAL"/>
    <property type="match status" value="1"/>
</dbReference>
<keyword evidence="7" id="KW-1185">Reference proteome</keyword>
<dbReference type="HAMAP" id="MF_01151">
    <property type="entry name" value="GrpE"/>
    <property type="match status" value="1"/>
</dbReference>
<comment type="function">
    <text evidence="3">Participates actively in the response to hyperosmotic and heat shock by preventing the aggregation of stress-denatured proteins, in association with DnaK and GrpE. It is the nucleotide exchange factor for DnaK and may function as a thermosensor. Unfolded proteins bind initially to DnaJ; upon interaction with the DnaJ-bound protein, DnaK hydrolyzes its bound ATP, resulting in the formation of a stable complex. GrpE releases ADP from DnaK; ATP binding to DnaK triggers the release of the substrate protein, thus completing the reaction cycle. Several rounds of ATP-dependent interactions between DnaJ, DnaK and GrpE are required for fully efficient folding.</text>
</comment>
<dbReference type="EMBL" id="JBHMFA010000009">
    <property type="protein sequence ID" value="MFB9105846.1"/>
    <property type="molecule type" value="Genomic_DNA"/>
</dbReference>
<keyword evidence="3" id="KW-0963">Cytoplasm</keyword>
<proteinExistence type="inferred from homology"/>
<gene>
    <name evidence="3" type="primary">grpE</name>
    <name evidence="6" type="ORF">ACFFU1_13140</name>
</gene>
<evidence type="ECO:0000256" key="5">
    <source>
        <dbReference type="SAM" id="MobiDB-lite"/>
    </source>
</evidence>
<dbReference type="InterPro" id="IPR013805">
    <property type="entry name" value="GrpE_CC"/>
</dbReference>
<reference evidence="6 7" key="1">
    <citation type="submission" date="2024-09" db="EMBL/GenBank/DDBJ databases">
        <authorList>
            <person name="Sun Q."/>
            <person name="Mori K."/>
        </authorList>
    </citation>
    <scope>NUCLEOTIDE SEQUENCE [LARGE SCALE GENOMIC DNA]</scope>
    <source>
        <strain evidence="6 7">CECT 8300</strain>
    </source>
</reference>
<evidence type="ECO:0000256" key="2">
    <source>
        <dbReference type="ARBA" id="ARBA00023186"/>
    </source>
</evidence>
<dbReference type="Gene3D" id="2.30.22.10">
    <property type="entry name" value="Head domain of nucleotide exchange factor GrpE"/>
    <property type="match status" value="1"/>
</dbReference>
<evidence type="ECO:0000256" key="1">
    <source>
        <dbReference type="ARBA" id="ARBA00009054"/>
    </source>
</evidence>
<accession>A0ABV5H1S5</accession>
<evidence type="ECO:0000256" key="4">
    <source>
        <dbReference type="RuleBase" id="RU004478"/>
    </source>
</evidence>
<dbReference type="SUPFAM" id="SSF51064">
    <property type="entry name" value="Head domain of nucleotide exchange factor GrpE"/>
    <property type="match status" value="1"/>
</dbReference>
<evidence type="ECO:0000313" key="7">
    <source>
        <dbReference type="Proteomes" id="UP001589590"/>
    </source>
</evidence>
<dbReference type="CDD" id="cd00446">
    <property type="entry name" value="GrpE"/>
    <property type="match status" value="1"/>
</dbReference>
<name>A0ABV5H1S5_9FLAO</name>
<dbReference type="RefSeq" id="WP_290272221.1">
    <property type="nucleotide sequence ID" value="NZ_JAUFQP010000013.1"/>
</dbReference>
<dbReference type="InterPro" id="IPR009012">
    <property type="entry name" value="GrpE_head"/>
</dbReference>
<evidence type="ECO:0000256" key="3">
    <source>
        <dbReference type="HAMAP-Rule" id="MF_01151"/>
    </source>
</evidence>
<comment type="caution">
    <text evidence="6">The sequence shown here is derived from an EMBL/GenBank/DDBJ whole genome shotgun (WGS) entry which is preliminary data.</text>
</comment>
<comment type="similarity">
    <text evidence="1 3 4">Belongs to the GrpE family.</text>
</comment>
<dbReference type="Proteomes" id="UP001589590">
    <property type="component" value="Unassembled WGS sequence"/>
</dbReference>
<protein>
    <recommendedName>
        <fullName evidence="3">Protein GrpE</fullName>
    </recommendedName>
    <alternativeName>
        <fullName evidence="3">HSP-70 cofactor</fullName>
    </alternativeName>
</protein>
<dbReference type="PRINTS" id="PR00773">
    <property type="entry name" value="GRPEPROTEIN"/>
</dbReference>